<organism evidence="4 5">
    <name type="scientific">Gemmatirosa kalamazoonensis</name>
    <dbReference type="NCBI Taxonomy" id="861299"/>
    <lineage>
        <taxon>Bacteria</taxon>
        <taxon>Pseudomonadati</taxon>
        <taxon>Gemmatimonadota</taxon>
        <taxon>Gemmatimonadia</taxon>
        <taxon>Gemmatimonadales</taxon>
        <taxon>Gemmatimonadaceae</taxon>
        <taxon>Gemmatirosa</taxon>
    </lineage>
</organism>
<dbReference type="eggNOG" id="COG1266">
    <property type="taxonomic scope" value="Bacteria"/>
</dbReference>
<keyword evidence="2" id="KW-0472">Membrane</keyword>
<keyword evidence="5" id="KW-1185">Reference proteome</keyword>
<protein>
    <submittedName>
        <fullName evidence="4">Abortive infection protein</fullName>
    </submittedName>
</protein>
<evidence type="ECO:0000313" key="5">
    <source>
        <dbReference type="Proteomes" id="UP000019151"/>
    </source>
</evidence>
<dbReference type="GO" id="GO:0080120">
    <property type="term" value="P:CAAX-box protein maturation"/>
    <property type="evidence" value="ECO:0007669"/>
    <property type="project" value="UniProtKB-ARBA"/>
</dbReference>
<feature type="transmembrane region" description="Helical" evidence="2">
    <location>
        <begin position="159"/>
        <end position="182"/>
    </location>
</feature>
<dbReference type="AlphaFoldDB" id="W0RFU4"/>
<name>W0RFU4_9BACT</name>
<gene>
    <name evidence="4" type="ORF">J421_2447</name>
</gene>
<evidence type="ECO:0000256" key="1">
    <source>
        <dbReference type="SAM" id="MobiDB-lite"/>
    </source>
</evidence>
<dbReference type="InterPro" id="IPR003675">
    <property type="entry name" value="Rce1/LyrA-like_dom"/>
</dbReference>
<feature type="transmembrane region" description="Helical" evidence="2">
    <location>
        <begin position="275"/>
        <end position="294"/>
    </location>
</feature>
<dbReference type="EMBL" id="CP007128">
    <property type="protein sequence ID" value="AHG89984.1"/>
    <property type="molecule type" value="Genomic_DNA"/>
</dbReference>
<evidence type="ECO:0000259" key="3">
    <source>
        <dbReference type="Pfam" id="PF02517"/>
    </source>
</evidence>
<evidence type="ECO:0000256" key="2">
    <source>
        <dbReference type="SAM" id="Phobius"/>
    </source>
</evidence>
<dbReference type="PANTHER" id="PTHR43592">
    <property type="entry name" value="CAAX AMINO TERMINAL PROTEASE"/>
    <property type="match status" value="1"/>
</dbReference>
<feature type="compositionally biased region" description="Polar residues" evidence="1">
    <location>
        <begin position="1"/>
        <end position="13"/>
    </location>
</feature>
<proteinExistence type="predicted"/>
<dbReference type="GO" id="GO:0004175">
    <property type="term" value="F:endopeptidase activity"/>
    <property type="evidence" value="ECO:0007669"/>
    <property type="project" value="UniProtKB-ARBA"/>
</dbReference>
<feature type="transmembrane region" description="Helical" evidence="2">
    <location>
        <begin position="116"/>
        <end position="139"/>
    </location>
</feature>
<sequence length="315" mass="34339">MTQSVMEPTTTPFTEPGMAAEPAPEHEPAPALPRPEWWQTVGAFLLWTVLHSMSVFPANPLAMRNGAPLQPVIPPLAGLFYNLALAALFVWWFVVRGGRLASYRRETFRLRVPPRAAMVRLPMIAAAVVVAVYASLVVVPRFIPIPHDRDDPLTAFLQLPFGIATVVTLAAVLVPLLEEFLFRGWLQSRLERRFAPGTAIIATAVIFGLAHFQLFGLPVRVIFGLTAGYLAWSTRSIWPGVILHAIYNGMLLGGGTAAPGIDEHVLQRWANTPSIFWPSAAAFFLSCLALVALLRSVGRARVADEPLHTSLASAA</sequence>
<reference evidence="4 5" key="1">
    <citation type="journal article" date="2014" name="Genome Announc.">
        <title>Genome Sequence and Methylome of Soil Bacterium Gemmatirosa kalamazoonensis KBS708T, a Member of the Rarely Cultivated Gemmatimonadetes Phylum.</title>
        <authorList>
            <person name="Debruyn J.M."/>
            <person name="Radosevich M."/>
            <person name="Wommack K.E."/>
            <person name="Polson S.W."/>
            <person name="Hauser L.J."/>
            <person name="Fawaz M.N."/>
            <person name="Korlach J."/>
            <person name="Tsai Y.C."/>
        </authorList>
    </citation>
    <scope>NUCLEOTIDE SEQUENCE [LARGE SCALE GENOMIC DNA]</scope>
    <source>
        <strain evidence="4 5">KBS708</strain>
    </source>
</reference>
<dbReference type="PANTHER" id="PTHR43592:SF15">
    <property type="entry name" value="CAAX AMINO TERMINAL PROTEASE FAMILY PROTEIN"/>
    <property type="match status" value="1"/>
</dbReference>
<keyword evidence="2" id="KW-0812">Transmembrane</keyword>
<feature type="domain" description="CAAX prenyl protease 2/Lysostaphin resistance protein A-like" evidence="3">
    <location>
        <begin position="164"/>
        <end position="250"/>
    </location>
</feature>
<dbReference type="InParanoid" id="W0RFU4"/>
<accession>W0RFU4</accession>
<keyword evidence="2" id="KW-1133">Transmembrane helix</keyword>
<dbReference type="HOGENOM" id="CLU_882126_0_0_0"/>
<feature type="transmembrane region" description="Helical" evidence="2">
    <location>
        <begin position="37"/>
        <end position="56"/>
    </location>
</feature>
<dbReference type="STRING" id="861299.J421_2447"/>
<feature type="region of interest" description="Disordered" evidence="1">
    <location>
        <begin position="1"/>
        <end position="31"/>
    </location>
</feature>
<feature type="transmembrane region" description="Helical" evidence="2">
    <location>
        <begin position="76"/>
        <end position="95"/>
    </location>
</feature>
<evidence type="ECO:0000313" key="4">
    <source>
        <dbReference type="EMBL" id="AHG89984.1"/>
    </source>
</evidence>
<dbReference type="Pfam" id="PF02517">
    <property type="entry name" value="Rce1-like"/>
    <property type="match status" value="1"/>
</dbReference>
<dbReference type="KEGG" id="gba:J421_2447"/>
<feature type="transmembrane region" description="Helical" evidence="2">
    <location>
        <begin position="194"/>
        <end position="215"/>
    </location>
</feature>
<dbReference type="Proteomes" id="UP000019151">
    <property type="component" value="Chromosome"/>
</dbReference>